<gene>
    <name evidence="1" type="ORF">RPERSI_LOCUS27736</name>
</gene>
<evidence type="ECO:0000313" key="1">
    <source>
        <dbReference type="EMBL" id="CAG8830218.1"/>
    </source>
</evidence>
<accession>A0ACA9S955</accession>
<proteinExistence type="predicted"/>
<dbReference type="Proteomes" id="UP000789920">
    <property type="component" value="Unassembled WGS sequence"/>
</dbReference>
<evidence type="ECO:0000313" key="2">
    <source>
        <dbReference type="Proteomes" id="UP000789920"/>
    </source>
</evidence>
<name>A0ACA9S955_9GLOM</name>
<comment type="caution">
    <text evidence="1">The sequence shown here is derived from an EMBL/GenBank/DDBJ whole genome shotgun (WGS) entry which is preliminary data.</text>
</comment>
<dbReference type="EMBL" id="CAJVQC010098736">
    <property type="protein sequence ID" value="CAG8830218.1"/>
    <property type="molecule type" value="Genomic_DNA"/>
</dbReference>
<keyword evidence="2" id="KW-1185">Reference proteome</keyword>
<organism evidence="1 2">
    <name type="scientific">Racocetra persica</name>
    <dbReference type="NCBI Taxonomy" id="160502"/>
    <lineage>
        <taxon>Eukaryota</taxon>
        <taxon>Fungi</taxon>
        <taxon>Fungi incertae sedis</taxon>
        <taxon>Mucoromycota</taxon>
        <taxon>Glomeromycotina</taxon>
        <taxon>Glomeromycetes</taxon>
        <taxon>Diversisporales</taxon>
        <taxon>Gigasporaceae</taxon>
        <taxon>Racocetra</taxon>
    </lineage>
</organism>
<protein>
    <submittedName>
        <fullName evidence="1">36481_t:CDS:1</fullName>
    </submittedName>
</protein>
<reference evidence="1" key="1">
    <citation type="submission" date="2021-06" db="EMBL/GenBank/DDBJ databases">
        <authorList>
            <person name="Kallberg Y."/>
            <person name="Tangrot J."/>
            <person name="Rosling A."/>
        </authorList>
    </citation>
    <scope>NUCLEOTIDE SEQUENCE</scope>
    <source>
        <strain evidence="1">MA461A</strain>
    </source>
</reference>
<feature type="non-terminal residue" evidence="1">
    <location>
        <position position="1"/>
    </location>
</feature>
<sequence>LESLTNEENIVYGPKVDLICFVRSFYLMLHKLSIERVAFDRDDDIKKRAQMMLNFWKDYSKSDVWDNIYQAIEDLDYNKLIQELERFF</sequence>